<dbReference type="SUPFAM" id="SSF54373">
    <property type="entry name" value="FAD-linked reductases, C-terminal domain"/>
    <property type="match status" value="1"/>
</dbReference>
<protein>
    <submittedName>
        <fullName evidence="3">FAD-binding oxidoreductase</fullName>
        <ecNumber evidence="3">1.-.-.-</ecNumber>
    </submittedName>
</protein>
<sequence length="372" mass="39982">MDVIVLGGGLMGTASAYFLARRGARVTLVERNRIGTGATVASFGNIRRTGRHLAQLPLAHRSLRLWGEAEKMLGRDVEFRASGHIRLIFDQGGLADMRAYAEAARPWGLELEELSPREIRSRFPGLGPDAIAASFSPHDGSGNPRLIAPAYAEAACKLGAEIVEGVEVETIRCTGSSFVVTSSKGAFTAECLLNTAGAWGARIAAQFGEEVPLEARGPQMGVTEPLPHRVLPVVGIWTRDKDYGAYLRQVERGNIIFGGAAERVPVDLDPGHAVADPMRLPAQLRAVARLLPAIAQVAVIRTWSGCEGYVRDMLPVMGRSATTPGLFHAFGFSGHGFQLGPGVGDAMAELIMTDQCETPLDDFRIDRFRRAA</sequence>
<dbReference type="EMBL" id="JAVIIW010000015">
    <property type="protein sequence ID" value="MDX8479785.1"/>
    <property type="molecule type" value="Genomic_DNA"/>
</dbReference>
<evidence type="ECO:0000313" key="4">
    <source>
        <dbReference type="Proteomes" id="UP001287059"/>
    </source>
</evidence>
<comment type="caution">
    <text evidence="3">The sequence shown here is derived from an EMBL/GenBank/DDBJ whole genome shotgun (WGS) entry which is preliminary data.</text>
</comment>
<evidence type="ECO:0000256" key="1">
    <source>
        <dbReference type="ARBA" id="ARBA00023002"/>
    </source>
</evidence>
<reference evidence="3 4" key="1">
    <citation type="submission" date="2023-08" db="EMBL/GenBank/DDBJ databases">
        <title>Implementing the SeqCode for naming new Mesorhizobium species isolated from Vachellia karroo root nodules.</title>
        <authorList>
            <person name="Van Lill M."/>
        </authorList>
    </citation>
    <scope>NUCLEOTIDE SEQUENCE [LARGE SCALE GENOMIC DNA]</scope>
    <source>
        <strain evidence="3 4">VK24D</strain>
    </source>
</reference>
<dbReference type="InterPro" id="IPR036188">
    <property type="entry name" value="FAD/NAD-bd_sf"/>
</dbReference>
<dbReference type="InterPro" id="IPR006076">
    <property type="entry name" value="FAD-dep_OxRdtase"/>
</dbReference>
<dbReference type="RefSeq" id="WP_320288113.1">
    <property type="nucleotide sequence ID" value="NZ_JAVIIW010000015.1"/>
</dbReference>
<accession>A0ABU4XYM6</accession>
<dbReference type="GO" id="GO:0016491">
    <property type="term" value="F:oxidoreductase activity"/>
    <property type="evidence" value="ECO:0007669"/>
    <property type="project" value="UniProtKB-KW"/>
</dbReference>
<organism evidence="3 4">
    <name type="scientific">Mesorhizobium album</name>
    <dbReference type="NCBI Taxonomy" id="3072314"/>
    <lineage>
        <taxon>Bacteria</taxon>
        <taxon>Pseudomonadati</taxon>
        <taxon>Pseudomonadota</taxon>
        <taxon>Alphaproteobacteria</taxon>
        <taxon>Hyphomicrobiales</taxon>
        <taxon>Phyllobacteriaceae</taxon>
        <taxon>Mesorhizobium</taxon>
    </lineage>
</organism>
<keyword evidence="4" id="KW-1185">Reference proteome</keyword>
<proteinExistence type="predicted"/>
<feature type="domain" description="FAD dependent oxidoreductase" evidence="2">
    <location>
        <begin position="2"/>
        <end position="350"/>
    </location>
</feature>
<evidence type="ECO:0000259" key="2">
    <source>
        <dbReference type="Pfam" id="PF01266"/>
    </source>
</evidence>
<dbReference type="PANTHER" id="PTHR13847:SF287">
    <property type="entry name" value="FAD-DEPENDENT OXIDOREDUCTASE DOMAIN-CONTAINING PROTEIN 1"/>
    <property type="match status" value="1"/>
</dbReference>
<dbReference type="Gene3D" id="3.30.9.10">
    <property type="entry name" value="D-Amino Acid Oxidase, subunit A, domain 2"/>
    <property type="match status" value="1"/>
</dbReference>
<dbReference type="SUPFAM" id="SSF51905">
    <property type="entry name" value="FAD/NAD(P)-binding domain"/>
    <property type="match status" value="1"/>
</dbReference>
<dbReference type="EC" id="1.-.-.-" evidence="3"/>
<dbReference type="Proteomes" id="UP001287059">
    <property type="component" value="Unassembled WGS sequence"/>
</dbReference>
<dbReference type="PANTHER" id="PTHR13847">
    <property type="entry name" value="SARCOSINE DEHYDROGENASE-RELATED"/>
    <property type="match status" value="1"/>
</dbReference>
<dbReference type="Pfam" id="PF01266">
    <property type="entry name" value="DAO"/>
    <property type="match status" value="1"/>
</dbReference>
<evidence type="ECO:0000313" key="3">
    <source>
        <dbReference type="EMBL" id="MDX8479785.1"/>
    </source>
</evidence>
<dbReference type="Gene3D" id="3.50.50.60">
    <property type="entry name" value="FAD/NAD(P)-binding domain"/>
    <property type="match status" value="1"/>
</dbReference>
<gene>
    <name evidence="3" type="ORF">RFN28_15015</name>
</gene>
<keyword evidence="1 3" id="KW-0560">Oxidoreductase</keyword>
<name>A0ABU4XYM6_9HYPH</name>